<keyword evidence="3" id="KW-1185">Reference proteome</keyword>
<feature type="transmembrane region" description="Helical" evidence="1">
    <location>
        <begin position="20"/>
        <end position="42"/>
    </location>
</feature>
<dbReference type="RefSeq" id="WP_248648961.1">
    <property type="nucleotide sequence ID" value="NZ_CP096659.1"/>
</dbReference>
<sequence length="190" mass="20215">MVRVSGTDAGADEPPTRERAQLVLAAAALVAVALAPVVVAYLQLGYHADVTATSEYDAPDRNAERLLSRAVHDAAAGATGEFAWSERTAAVTAVRSALQPRLDALRSSRVEEGTVYQVGYNQTAAEAWRQSNCPGGPNRRFGNCEAHRGVVVQERAGETHVLAVAFDVRVTTDESEMKLTLVVPAVEDAT</sequence>
<accession>A0A8U0HPE3</accession>
<keyword evidence="1" id="KW-0812">Transmembrane</keyword>
<organism evidence="2 3">
    <name type="scientific">Halorussus limi</name>
    <dbReference type="NCBI Taxonomy" id="2938695"/>
    <lineage>
        <taxon>Archaea</taxon>
        <taxon>Methanobacteriati</taxon>
        <taxon>Methanobacteriota</taxon>
        <taxon>Stenosarchaea group</taxon>
        <taxon>Halobacteria</taxon>
        <taxon>Halobacteriales</taxon>
        <taxon>Haladaptataceae</taxon>
        <taxon>Halorussus</taxon>
    </lineage>
</organism>
<evidence type="ECO:0000313" key="3">
    <source>
        <dbReference type="Proteomes" id="UP000830729"/>
    </source>
</evidence>
<keyword evidence="1" id="KW-1133">Transmembrane helix</keyword>
<reference evidence="2 3" key="1">
    <citation type="submission" date="2022-04" db="EMBL/GenBank/DDBJ databases">
        <title>Diverse halophilic archaea isolated from saline environments.</title>
        <authorList>
            <person name="Cui H.-L."/>
        </authorList>
    </citation>
    <scope>NUCLEOTIDE SEQUENCE [LARGE SCALE GENOMIC DNA]</scope>
    <source>
        <strain evidence="2 3">XZYJT49</strain>
    </source>
</reference>
<dbReference type="AlphaFoldDB" id="A0A8U0HPE3"/>
<gene>
    <name evidence="2" type="ORF">M0R89_10110</name>
</gene>
<dbReference type="GeneID" id="72185555"/>
<proteinExistence type="predicted"/>
<name>A0A8U0HPE3_9EURY</name>
<evidence type="ECO:0000313" key="2">
    <source>
        <dbReference type="EMBL" id="UPV72902.1"/>
    </source>
</evidence>
<keyword evidence="1" id="KW-0472">Membrane</keyword>
<evidence type="ECO:0000256" key="1">
    <source>
        <dbReference type="SAM" id="Phobius"/>
    </source>
</evidence>
<dbReference type="Proteomes" id="UP000830729">
    <property type="component" value="Chromosome"/>
</dbReference>
<dbReference type="EMBL" id="CP096659">
    <property type="protein sequence ID" value="UPV72902.1"/>
    <property type="molecule type" value="Genomic_DNA"/>
</dbReference>
<dbReference type="KEGG" id="halx:M0R89_10110"/>
<dbReference type="InterPro" id="IPR055685">
    <property type="entry name" value="DUF7261"/>
</dbReference>
<dbReference type="Pfam" id="PF23922">
    <property type="entry name" value="DUF7261"/>
    <property type="match status" value="1"/>
</dbReference>
<protein>
    <submittedName>
        <fullName evidence="2">Uncharacterized protein</fullName>
    </submittedName>
</protein>